<dbReference type="InterPro" id="IPR007650">
    <property type="entry name" value="Zf-FLZ_dom"/>
</dbReference>
<keyword evidence="3" id="KW-0863">Zinc-finger</keyword>
<dbReference type="Proteomes" id="UP001497480">
    <property type="component" value="Unassembled WGS sequence"/>
</dbReference>
<dbReference type="InterPro" id="IPR044593">
    <property type="entry name" value="FLZ8/MARD1"/>
</dbReference>
<dbReference type="PANTHER" id="PTHR46443">
    <property type="entry name" value="FCS-LIKE ZINC FINGER 8"/>
    <property type="match status" value="1"/>
</dbReference>
<comment type="similarity">
    <text evidence="1">Belongs to the FLZ family.</text>
</comment>
<gene>
    <name evidence="6" type="ORF">LLUT_LOCUS11411</name>
</gene>
<dbReference type="AlphaFoldDB" id="A0AAV1WMQ1"/>
<evidence type="ECO:0000256" key="1">
    <source>
        <dbReference type="ARBA" id="ARBA00009374"/>
    </source>
</evidence>
<dbReference type="PROSITE" id="PS51795">
    <property type="entry name" value="ZF_FLZ"/>
    <property type="match status" value="1"/>
</dbReference>
<feature type="zinc finger region" description="FLZ-type" evidence="4">
    <location>
        <begin position="219"/>
        <end position="263"/>
    </location>
</feature>
<dbReference type="GO" id="GO:0008270">
    <property type="term" value="F:zinc ion binding"/>
    <property type="evidence" value="ECO:0007669"/>
    <property type="project" value="UniProtKB-KW"/>
</dbReference>
<protein>
    <recommendedName>
        <fullName evidence="5">FLZ-type domain-containing protein</fullName>
    </recommendedName>
</protein>
<reference evidence="6 7" key="1">
    <citation type="submission" date="2024-03" db="EMBL/GenBank/DDBJ databases">
        <authorList>
            <person name="Martinez-Hernandez J."/>
        </authorList>
    </citation>
    <scope>NUCLEOTIDE SEQUENCE [LARGE SCALE GENOMIC DNA]</scope>
</reference>
<evidence type="ECO:0000256" key="2">
    <source>
        <dbReference type="ARBA" id="ARBA00022723"/>
    </source>
</evidence>
<sequence length="266" mass="30208">MMLLIRNRSRAVTKPPFMADHHTSSSHQSTNQTYLTTMIPSLFASPKFIHYFTNNNNNNSLSGTQALTTPTSLLYTKPLLISPFGFFGYPFSYANNSKSSSIHKIESKNIGLALVSALKDEPFDENSGEPNKGNNVLFGTQLRLKVKDSQNKDLDCTREVVEGVVSMSEMELSEEYTCVISHHGPNPRTTHIFNNCIVEESYSYFSVPKNSELYANSESFLSFCYTCKKLLDQTKDIFIYRGEKAFCSPECRYKEMVLDHYSESHF</sequence>
<keyword evidence="2" id="KW-0479">Metal-binding</keyword>
<accession>A0AAV1WMQ1</accession>
<feature type="domain" description="FLZ-type" evidence="5">
    <location>
        <begin position="219"/>
        <end position="263"/>
    </location>
</feature>
<keyword evidence="3" id="KW-0862">Zinc</keyword>
<organism evidence="6 7">
    <name type="scientific">Lupinus luteus</name>
    <name type="common">European yellow lupine</name>
    <dbReference type="NCBI Taxonomy" id="3873"/>
    <lineage>
        <taxon>Eukaryota</taxon>
        <taxon>Viridiplantae</taxon>
        <taxon>Streptophyta</taxon>
        <taxon>Embryophyta</taxon>
        <taxon>Tracheophyta</taxon>
        <taxon>Spermatophyta</taxon>
        <taxon>Magnoliopsida</taxon>
        <taxon>eudicotyledons</taxon>
        <taxon>Gunneridae</taxon>
        <taxon>Pentapetalae</taxon>
        <taxon>rosids</taxon>
        <taxon>fabids</taxon>
        <taxon>Fabales</taxon>
        <taxon>Fabaceae</taxon>
        <taxon>Papilionoideae</taxon>
        <taxon>50 kb inversion clade</taxon>
        <taxon>genistoids sensu lato</taxon>
        <taxon>core genistoids</taxon>
        <taxon>Genisteae</taxon>
        <taxon>Lupinus</taxon>
    </lineage>
</organism>
<dbReference type="EMBL" id="CAXHTB010000008">
    <property type="protein sequence ID" value="CAL0310351.1"/>
    <property type="molecule type" value="Genomic_DNA"/>
</dbReference>
<evidence type="ECO:0000313" key="6">
    <source>
        <dbReference type="EMBL" id="CAL0310351.1"/>
    </source>
</evidence>
<evidence type="ECO:0000256" key="3">
    <source>
        <dbReference type="ARBA" id="ARBA00022771"/>
    </source>
</evidence>
<name>A0AAV1WMQ1_LUPLU</name>
<evidence type="ECO:0000313" key="7">
    <source>
        <dbReference type="Proteomes" id="UP001497480"/>
    </source>
</evidence>
<comment type="caution">
    <text evidence="6">The sequence shown here is derived from an EMBL/GenBank/DDBJ whole genome shotgun (WGS) entry which is preliminary data.</text>
</comment>
<keyword evidence="7" id="KW-1185">Reference proteome</keyword>
<dbReference type="Pfam" id="PF04570">
    <property type="entry name" value="zf-FLZ"/>
    <property type="match status" value="1"/>
</dbReference>
<dbReference type="PANTHER" id="PTHR46443:SF22">
    <property type="entry name" value="ZF-FLZ DOMAIN-CONTAINING PROTEIN-RELATED"/>
    <property type="match status" value="1"/>
</dbReference>
<evidence type="ECO:0000256" key="4">
    <source>
        <dbReference type="PROSITE-ProRule" id="PRU01131"/>
    </source>
</evidence>
<evidence type="ECO:0000259" key="5">
    <source>
        <dbReference type="PROSITE" id="PS51795"/>
    </source>
</evidence>
<proteinExistence type="inferred from homology"/>